<evidence type="ECO:0000313" key="4">
    <source>
        <dbReference type="Proteomes" id="UP001162131"/>
    </source>
</evidence>
<dbReference type="GO" id="GO:0006511">
    <property type="term" value="P:ubiquitin-dependent protein catabolic process"/>
    <property type="evidence" value="ECO:0007669"/>
    <property type="project" value="InterPro"/>
</dbReference>
<gene>
    <name evidence="3" type="ORF">BSTOLATCC_MIC7766</name>
</gene>
<dbReference type="PANTHER" id="PTHR11932">
    <property type="entry name" value="CULLIN"/>
    <property type="match status" value="1"/>
</dbReference>
<sequence length="553" mass="65120">MKIEKLQIKPKETEKTIVVGQFIGKENRKYSRERIMTLIYFLINPSEEFESSWLAYKAEIRILQREQPEAWMNELNEISNLCGISTDRLFNFLENSQKLDLLLKNDVLNDLDILYNNASLFIPHEIENFKHYLQQYFTAQNIEKMIINWIKQSDYEALYKYTRLLNIYNPPLLDHHLTQISSQLFENWPLAEIMMFIESMLKILKINPSGKLLHGVYMQLSRRIQDKDGFEGICSYFDTELRENRKPKGQCELFMLCEDKDKLEKLYHIQTIYRIINGNDLELERDSLKELKELSGSERMDSIATLIENAFESKEYNVVKSINVLTLSHKAWCSSITPYPKIKNILEYIPNSLPQQLSNLVIEYQNFYLKKNEKKQLKWAYLLGNLELKTGSLTIACNFLQSLIILMFNSVDEIDENEIMYKLFRNNIKTSILTEEIVRMEIEKLKMIIEKSGTKLRLNLKKNVEIINLVETENKEKENSLYSNVEEDRKPILDAALMKLLKKNKQMTISALIERVVPLMPFKVAGELISIRLEHLVKSELLWEVEGTYGYIP</sequence>
<dbReference type="SUPFAM" id="SSF46785">
    <property type="entry name" value="Winged helix' DNA-binding domain"/>
    <property type="match status" value="1"/>
</dbReference>
<evidence type="ECO:0000313" key="3">
    <source>
        <dbReference type="EMBL" id="CAG9312975.1"/>
    </source>
</evidence>
<comment type="similarity">
    <text evidence="1">Belongs to the cullin family.</text>
</comment>
<evidence type="ECO:0000259" key="2">
    <source>
        <dbReference type="PROSITE" id="PS50069"/>
    </source>
</evidence>
<dbReference type="EMBL" id="CAJZBQ010000009">
    <property type="protein sequence ID" value="CAG9312975.1"/>
    <property type="molecule type" value="Genomic_DNA"/>
</dbReference>
<dbReference type="SMART" id="SM00182">
    <property type="entry name" value="CULLIN"/>
    <property type="match status" value="1"/>
</dbReference>
<dbReference type="Gene3D" id="3.30.230.130">
    <property type="entry name" value="Cullin, Chain C, Domain 2"/>
    <property type="match status" value="1"/>
</dbReference>
<dbReference type="PROSITE" id="PS50069">
    <property type="entry name" value="CULLIN_2"/>
    <property type="match status" value="1"/>
</dbReference>
<name>A0AAU9IGN7_9CILI</name>
<comment type="caution">
    <text evidence="3">The sequence shown here is derived from an EMBL/GenBank/DDBJ whole genome shotgun (WGS) entry which is preliminary data.</text>
</comment>
<dbReference type="InterPro" id="IPR045093">
    <property type="entry name" value="Cullin"/>
</dbReference>
<dbReference type="Gene3D" id="1.10.10.10">
    <property type="entry name" value="Winged helix-like DNA-binding domain superfamily/Winged helix DNA-binding domain"/>
    <property type="match status" value="1"/>
</dbReference>
<dbReference type="GO" id="GO:0031625">
    <property type="term" value="F:ubiquitin protein ligase binding"/>
    <property type="evidence" value="ECO:0007669"/>
    <property type="project" value="InterPro"/>
</dbReference>
<dbReference type="InterPro" id="IPR036317">
    <property type="entry name" value="Cullin_homology_sf"/>
</dbReference>
<protein>
    <recommendedName>
        <fullName evidence="2">Cullin family profile domain-containing protein</fullName>
    </recommendedName>
</protein>
<feature type="domain" description="Cullin family profile" evidence="2">
    <location>
        <begin position="253"/>
        <end position="420"/>
    </location>
</feature>
<accession>A0AAU9IGN7</accession>
<dbReference type="SUPFAM" id="SSF75632">
    <property type="entry name" value="Cullin homology domain"/>
    <property type="match status" value="1"/>
</dbReference>
<dbReference type="InterPro" id="IPR059120">
    <property type="entry name" value="Cullin-like_AB"/>
</dbReference>
<dbReference type="InterPro" id="IPR019559">
    <property type="entry name" value="Cullin_neddylation_domain"/>
</dbReference>
<proteinExistence type="inferred from homology"/>
<dbReference type="InterPro" id="IPR036388">
    <property type="entry name" value="WH-like_DNA-bd_sf"/>
</dbReference>
<keyword evidence="4" id="KW-1185">Reference proteome</keyword>
<dbReference type="InterPro" id="IPR016158">
    <property type="entry name" value="Cullin_homology"/>
</dbReference>
<dbReference type="InterPro" id="IPR036390">
    <property type="entry name" value="WH_DNA-bd_sf"/>
</dbReference>
<dbReference type="SMART" id="SM00884">
    <property type="entry name" value="Cullin_Nedd8"/>
    <property type="match status" value="1"/>
</dbReference>
<reference evidence="3" key="1">
    <citation type="submission" date="2021-09" db="EMBL/GenBank/DDBJ databases">
        <authorList>
            <consortium name="AG Swart"/>
            <person name="Singh M."/>
            <person name="Singh A."/>
            <person name="Seah K."/>
            <person name="Emmerich C."/>
        </authorList>
    </citation>
    <scope>NUCLEOTIDE SEQUENCE</scope>
    <source>
        <strain evidence="3">ATCC30299</strain>
    </source>
</reference>
<dbReference type="AlphaFoldDB" id="A0AAU9IGN7"/>
<dbReference type="Proteomes" id="UP001162131">
    <property type="component" value="Unassembled WGS sequence"/>
</dbReference>
<dbReference type="Pfam" id="PF26557">
    <property type="entry name" value="Cullin_AB"/>
    <property type="match status" value="1"/>
</dbReference>
<organism evidence="3 4">
    <name type="scientific">Blepharisma stoltei</name>
    <dbReference type="NCBI Taxonomy" id="1481888"/>
    <lineage>
        <taxon>Eukaryota</taxon>
        <taxon>Sar</taxon>
        <taxon>Alveolata</taxon>
        <taxon>Ciliophora</taxon>
        <taxon>Postciliodesmatophora</taxon>
        <taxon>Heterotrichea</taxon>
        <taxon>Heterotrichida</taxon>
        <taxon>Blepharismidae</taxon>
        <taxon>Blepharisma</taxon>
    </lineage>
</organism>
<evidence type="ECO:0000256" key="1">
    <source>
        <dbReference type="PROSITE-ProRule" id="PRU00330"/>
    </source>
</evidence>